<dbReference type="Pfam" id="PF16250">
    <property type="entry name" value="DUF4907"/>
    <property type="match status" value="1"/>
</dbReference>
<proteinExistence type="predicted"/>
<protein>
    <submittedName>
        <fullName evidence="1">DUF4907 domain-containing protein</fullName>
    </submittedName>
</protein>
<gene>
    <name evidence="1" type="ORF">HZF10_00495</name>
</gene>
<accession>A0A7Y8Y137</accession>
<dbReference type="Proteomes" id="UP000535020">
    <property type="component" value="Unassembled WGS sequence"/>
</dbReference>
<dbReference type="RefSeq" id="WP_176004200.1">
    <property type="nucleotide sequence ID" value="NZ_JABWMI010000001.1"/>
</dbReference>
<keyword evidence="2" id="KW-1185">Reference proteome</keyword>
<dbReference type="InterPro" id="IPR032593">
    <property type="entry name" value="DUF4907"/>
</dbReference>
<name>A0A7Y8Y137_9FLAO</name>
<organism evidence="1 2">
    <name type="scientific">Flavobacterium agri</name>
    <dbReference type="NCBI Taxonomy" id="2743471"/>
    <lineage>
        <taxon>Bacteria</taxon>
        <taxon>Pseudomonadati</taxon>
        <taxon>Bacteroidota</taxon>
        <taxon>Flavobacteriia</taxon>
        <taxon>Flavobacteriales</taxon>
        <taxon>Flavobacteriaceae</taxon>
        <taxon>Flavobacterium</taxon>
    </lineage>
</organism>
<sequence>MRILTVALFALAYLSCQRKPDDISTEVYATDKGYAYRIYLHGKTAIQQETVPGLPGAKPFCDSLDAQKVSRLVKFKIEKRQNPAVTSAEIDSLKIGTKC</sequence>
<dbReference type="EMBL" id="JACBJI010000001">
    <property type="protein sequence ID" value="NYA69380.1"/>
    <property type="molecule type" value="Genomic_DNA"/>
</dbReference>
<dbReference type="AlphaFoldDB" id="A0A7Y8Y137"/>
<reference evidence="1 2" key="1">
    <citation type="submission" date="2020-07" db="EMBL/GenBank/DDBJ databases">
        <authorList>
            <person name="Sun Q."/>
        </authorList>
    </citation>
    <scope>NUCLEOTIDE SEQUENCE [LARGE SCALE GENOMIC DNA]</scope>
    <source>
        <strain evidence="1 2">MAH-1</strain>
    </source>
</reference>
<comment type="caution">
    <text evidence="1">The sequence shown here is derived from an EMBL/GenBank/DDBJ whole genome shotgun (WGS) entry which is preliminary data.</text>
</comment>
<evidence type="ECO:0000313" key="2">
    <source>
        <dbReference type="Proteomes" id="UP000535020"/>
    </source>
</evidence>
<evidence type="ECO:0000313" key="1">
    <source>
        <dbReference type="EMBL" id="NYA69380.1"/>
    </source>
</evidence>